<evidence type="ECO:0000256" key="7">
    <source>
        <dbReference type="ARBA" id="ARBA00022448"/>
    </source>
</evidence>
<protein>
    <recommendedName>
        <fullName evidence="6">Autophagy-related protein 27</fullName>
    </recommendedName>
</protein>
<dbReference type="PROSITE" id="PS51914">
    <property type="entry name" value="MRH"/>
    <property type="match status" value="1"/>
</dbReference>
<reference evidence="22 23" key="1">
    <citation type="journal article" date="2017" name="G3 (Bethesda)">
        <title>First Draft Genome Sequence of the Pathogenic Fungus Lomentospora prolificans (Formerly Scedosporium prolificans).</title>
        <authorList>
            <person name="Luo R."/>
            <person name="Zimin A."/>
            <person name="Workman R."/>
            <person name="Fan Y."/>
            <person name="Pertea G."/>
            <person name="Grossman N."/>
            <person name="Wear M.P."/>
            <person name="Jia B."/>
            <person name="Miller H."/>
            <person name="Casadevall A."/>
            <person name="Timp W."/>
            <person name="Zhang S.X."/>
            <person name="Salzberg S.L."/>
        </authorList>
    </citation>
    <scope>NUCLEOTIDE SEQUENCE [LARGE SCALE GENOMIC DNA]</scope>
    <source>
        <strain evidence="22 23">JHH-5317</strain>
    </source>
</reference>
<evidence type="ECO:0000256" key="20">
    <source>
        <dbReference type="SAM" id="SignalP"/>
    </source>
</evidence>
<evidence type="ECO:0000256" key="2">
    <source>
        <dbReference type="ARBA" id="ARBA00004358"/>
    </source>
</evidence>
<evidence type="ECO:0000256" key="18">
    <source>
        <dbReference type="SAM" id="MobiDB-lite"/>
    </source>
</evidence>
<evidence type="ECO:0000256" key="12">
    <source>
        <dbReference type="ARBA" id="ARBA00023006"/>
    </source>
</evidence>
<dbReference type="SUPFAM" id="SSF50911">
    <property type="entry name" value="Mannose 6-phosphate receptor domain"/>
    <property type="match status" value="1"/>
</dbReference>
<dbReference type="GO" id="GO:0000139">
    <property type="term" value="C:Golgi membrane"/>
    <property type="evidence" value="ECO:0007669"/>
    <property type="project" value="UniProtKB-SubCell"/>
</dbReference>
<dbReference type="AlphaFoldDB" id="A0A2N3N2Y1"/>
<comment type="caution">
    <text evidence="22">The sequence shown here is derived from an EMBL/GenBank/DDBJ whole genome shotgun (WGS) entry which is preliminary data.</text>
</comment>
<comment type="similarity">
    <text evidence="5">Belongs to the ATG27 family.</text>
</comment>
<feature type="domain" description="MRH" evidence="21">
    <location>
        <begin position="26"/>
        <end position="260"/>
    </location>
</feature>
<keyword evidence="17" id="KW-0968">Cytoplasmic vesicle</keyword>
<evidence type="ECO:0000256" key="11">
    <source>
        <dbReference type="ARBA" id="ARBA00022989"/>
    </source>
</evidence>
<dbReference type="Pfam" id="PF09451">
    <property type="entry name" value="ATG27"/>
    <property type="match status" value="1"/>
</dbReference>
<evidence type="ECO:0000313" key="23">
    <source>
        <dbReference type="Proteomes" id="UP000233524"/>
    </source>
</evidence>
<keyword evidence="7" id="KW-0813">Transport</keyword>
<sequence length="342" mass="38039">MQIPRLPRAETFLFSLLLATPAAAMLHCDNVRVDGYSFDLTKLGGPHSVVTTLREPPSYSNTTYTVDICKPLKKSGDAPKEEQCPNGTRVCAIQRTYNDSNPDKSNAVVHKVVPIAGSLQDHGAFNFEFEATRLKTSDSNSDVQKEGVRLILKGGAYPLDVPHKEQTRQRAIVEFICDPEKEGTENEWDPTDDKYDPDGSDEEEGDDNDGGKKEKARRADGEKQLIKDGAALKFISYGKETNSDWETLRLEWSTKYACESAYGEGSASWGFFTWLVIIVFLGIAAYLIFGSWLNYNRYGARGWDLVPHGDAIRDIPYLMKDWTRSVLNTVQGSGSRGGYSAV</sequence>
<dbReference type="InterPro" id="IPR044865">
    <property type="entry name" value="MRH_dom"/>
</dbReference>
<evidence type="ECO:0000256" key="16">
    <source>
        <dbReference type="ARBA" id="ARBA00023157"/>
    </source>
</evidence>
<feature type="region of interest" description="Disordered" evidence="18">
    <location>
        <begin position="178"/>
        <end position="220"/>
    </location>
</feature>
<evidence type="ECO:0000313" key="22">
    <source>
        <dbReference type="EMBL" id="PKS06774.1"/>
    </source>
</evidence>
<dbReference type="OrthoDB" id="29460at2759"/>
<evidence type="ECO:0000256" key="4">
    <source>
        <dbReference type="ARBA" id="ARBA00004614"/>
    </source>
</evidence>
<feature type="compositionally biased region" description="Basic and acidic residues" evidence="18">
    <location>
        <begin position="209"/>
        <end position="220"/>
    </location>
</feature>
<dbReference type="InParanoid" id="A0A2N3N2Y1"/>
<dbReference type="GO" id="GO:0006914">
    <property type="term" value="P:autophagy"/>
    <property type="evidence" value="ECO:0007669"/>
    <property type="project" value="UniProtKB-KW"/>
</dbReference>
<evidence type="ECO:0000259" key="21">
    <source>
        <dbReference type="PROSITE" id="PS51914"/>
    </source>
</evidence>
<feature type="chain" id="PRO_5014956525" description="Autophagy-related protein 27" evidence="20">
    <location>
        <begin position="25"/>
        <end position="342"/>
    </location>
</feature>
<dbReference type="Proteomes" id="UP000233524">
    <property type="component" value="Unassembled WGS sequence"/>
</dbReference>
<evidence type="ECO:0000256" key="17">
    <source>
        <dbReference type="ARBA" id="ARBA00023329"/>
    </source>
</evidence>
<keyword evidence="14" id="KW-0496">Mitochondrion</keyword>
<accession>A0A2N3N2Y1</accession>
<keyword evidence="15 19" id="KW-0472">Membrane</keyword>
<keyword evidence="11 19" id="KW-1133">Transmembrane helix</keyword>
<evidence type="ECO:0000256" key="8">
    <source>
        <dbReference type="ARBA" id="ARBA00022692"/>
    </source>
</evidence>
<evidence type="ECO:0000256" key="13">
    <source>
        <dbReference type="ARBA" id="ARBA00023034"/>
    </source>
</evidence>
<evidence type="ECO:0000256" key="9">
    <source>
        <dbReference type="ARBA" id="ARBA00022729"/>
    </source>
</evidence>
<dbReference type="PANTHER" id="PTHR15071:SF13">
    <property type="entry name" value="AUTOPHAGY-RELATED PROTEIN 27"/>
    <property type="match status" value="1"/>
</dbReference>
<keyword evidence="16" id="KW-1015">Disulfide bond</keyword>
<evidence type="ECO:0000256" key="14">
    <source>
        <dbReference type="ARBA" id="ARBA00023128"/>
    </source>
</evidence>
<feature type="transmembrane region" description="Helical" evidence="19">
    <location>
        <begin position="269"/>
        <end position="289"/>
    </location>
</feature>
<keyword evidence="13" id="KW-0333">Golgi apparatus</keyword>
<evidence type="ECO:0000256" key="19">
    <source>
        <dbReference type="SAM" id="Phobius"/>
    </source>
</evidence>
<dbReference type="GO" id="GO:0031966">
    <property type="term" value="C:mitochondrial membrane"/>
    <property type="evidence" value="ECO:0007669"/>
    <property type="project" value="UniProtKB-SubCell"/>
</dbReference>
<evidence type="ECO:0000256" key="6">
    <source>
        <dbReference type="ARBA" id="ARBA00013776"/>
    </source>
</evidence>
<organism evidence="22 23">
    <name type="scientific">Lomentospora prolificans</name>
    <dbReference type="NCBI Taxonomy" id="41688"/>
    <lineage>
        <taxon>Eukaryota</taxon>
        <taxon>Fungi</taxon>
        <taxon>Dikarya</taxon>
        <taxon>Ascomycota</taxon>
        <taxon>Pezizomycotina</taxon>
        <taxon>Sordariomycetes</taxon>
        <taxon>Hypocreomycetidae</taxon>
        <taxon>Microascales</taxon>
        <taxon>Microascaceae</taxon>
        <taxon>Lomentospora</taxon>
    </lineage>
</organism>
<feature type="compositionally biased region" description="Acidic residues" evidence="18">
    <location>
        <begin position="198"/>
        <end position="208"/>
    </location>
</feature>
<keyword evidence="9 20" id="KW-0732">Signal</keyword>
<dbReference type="GO" id="GO:0030659">
    <property type="term" value="C:cytoplasmic vesicle membrane"/>
    <property type="evidence" value="ECO:0007669"/>
    <property type="project" value="UniProtKB-SubCell"/>
</dbReference>
<keyword evidence="12" id="KW-0072">Autophagy</keyword>
<dbReference type="VEuPathDB" id="FungiDB:jhhlp_006848"/>
<dbReference type="GO" id="GO:0034045">
    <property type="term" value="C:phagophore assembly site membrane"/>
    <property type="evidence" value="ECO:0007669"/>
    <property type="project" value="UniProtKB-SubCell"/>
</dbReference>
<feature type="signal peptide" evidence="20">
    <location>
        <begin position="1"/>
        <end position="24"/>
    </location>
</feature>
<name>A0A2N3N2Y1_9PEZI</name>
<evidence type="ECO:0000256" key="15">
    <source>
        <dbReference type="ARBA" id="ARBA00023136"/>
    </source>
</evidence>
<evidence type="ECO:0000256" key="5">
    <source>
        <dbReference type="ARBA" id="ARBA00005363"/>
    </source>
</evidence>
<keyword evidence="8 19" id="KW-0812">Transmembrane</keyword>
<keyword evidence="23" id="KW-1185">Reference proteome</keyword>
<evidence type="ECO:0000256" key="1">
    <source>
        <dbReference type="ARBA" id="ARBA00004304"/>
    </source>
</evidence>
<proteinExistence type="inferred from homology"/>
<evidence type="ECO:0000256" key="10">
    <source>
        <dbReference type="ARBA" id="ARBA00022927"/>
    </source>
</evidence>
<evidence type="ECO:0000256" key="3">
    <source>
        <dbReference type="ARBA" id="ARBA00004472"/>
    </source>
</evidence>
<dbReference type="EMBL" id="NLAX01001033">
    <property type="protein sequence ID" value="PKS06774.1"/>
    <property type="molecule type" value="Genomic_DNA"/>
</dbReference>
<keyword evidence="10" id="KW-0653">Protein transport</keyword>
<dbReference type="GO" id="GO:0015031">
    <property type="term" value="P:protein transport"/>
    <property type="evidence" value="ECO:0007669"/>
    <property type="project" value="UniProtKB-KW"/>
</dbReference>
<dbReference type="InterPro" id="IPR018939">
    <property type="entry name" value="Autophagy-rel_prot_27"/>
</dbReference>
<comment type="subcellular location">
    <subcellularLocation>
        <location evidence="2">Cytoplasmic vesicle membrane</location>
        <topology evidence="2">Single-pass type I membrane protein</topology>
    </subcellularLocation>
    <subcellularLocation>
        <location evidence="4">Golgi apparatus membrane</location>
        <topology evidence="4">Single-pass type I membrane protein</topology>
    </subcellularLocation>
    <subcellularLocation>
        <location evidence="1">Mitochondrion membrane</location>
        <topology evidence="1">Single-pass membrane protein</topology>
    </subcellularLocation>
    <subcellularLocation>
        <location evidence="3">Preautophagosomal structure membrane</location>
        <topology evidence="3">Single-pass type I membrane protein</topology>
    </subcellularLocation>
</comment>
<dbReference type="Gene3D" id="2.70.130.10">
    <property type="entry name" value="Mannose-6-phosphate receptor binding domain"/>
    <property type="match status" value="1"/>
</dbReference>
<dbReference type="PANTHER" id="PTHR15071">
    <property type="entry name" value="MANNOSE-6-PHOSPHATE RECEPTOR FAMILY MEMBER"/>
    <property type="match status" value="1"/>
</dbReference>
<dbReference type="STRING" id="41688.A0A2N3N2Y1"/>
<gene>
    <name evidence="22" type="ORF">jhhlp_006848</name>
</gene>
<dbReference type="InterPro" id="IPR009011">
    <property type="entry name" value="Man6P_isomerase_rcpt-bd_dom_sf"/>
</dbReference>